<dbReference type="PANTHER" id="PTHR30595">
    <property type="entry name" value="GLPR-RELATED TRANSCRIPTIONAL REPRESSOR"/>
    <property type="match status" value="1"/>
</dbReference>
<keyword evidence="3" id="KW-1185">Reference proteome</keyword>
<evidence type="ECO:0000256" key="1">
    <source>
        <dbReference type="SAM" id="Coils"/>
    </source>
</evidence>
<keyword evidence="1" id="KW-0175">Coiled coil</keyword>
<dbReference type="RefSeq" id="WP_254757981.1">
    <property type="nucleotide sequence ID" value="NZ_JANCLT010000002.1"/>
</dbReference>
<feature type="coiled-coil region" evidence="1">
    <location>
        <begin position="312"/>
        <end position="339"/>
    </location>
</feature>
<comment type="caution">
    <text evidence="2">The sequence shown here is derived from an EMBL/GenBank/DDBJ whole genome shotgun (WGS) entry which is preliminary data.</text>
</comment>
<sequence length="440" mass="49823">MYKDAIYPVDAAAISHDSLILEHYGLNELNFEAVKLYRQLFAARKLDHPWNGLETKDFLYKIGAWGKLRNGSKEGLTLAGLLMFSEERMITEVLPHYFLEYREYEADGEVWSKRFTSQDGTWSGNMFDFYFKVIKSLSQEKAEIEAALQEGLMNALVHADYENGGGILVEGGPGYVRISNPGLLLAPVKAGTTVSILRNPNIVKILVLAGLCQRAGSGLKQIRAIWEKQGWPQPELLQDGERERTVLFLQMETVLVEVQEEIDTDVPAIAEEWEPEEESSYNNADSLNKEFANIGAESNSYISEINSSNNVHNSYNKEENSLNNELNSVNKENDSYNKEELWQSGHEAAAAVAGHTDQLLWDVGELARRKRRLSPHQMEEVILRLVAIRPLRLKELAELLGRTPDGLRNNYLSKLTDEGKLRLKYPDQVNHPKQAYLLGK</sequence>
<dbReference type="InterPro" id="IPR038475">
    <property type="entry name" value="RecG_C_sf"/>
</dbReference>
<evidence type="ECO:0000313" key="2">
    <source>
        <dbReference type="EMBL" id="MCP8968081.1"/>
    </source>
</evidence>
<dbReference type="PANTHER" id="PTHR30595:SF6">
    <property type="entry name" value="SCHLAFEN ALBA-2 DOMAIN-CONTAINING PROTEIN"/>
    <property type="match status" value="1"/>
</dbReference>
<dbReference type="EMBL" id="JANCLT010000002">
    <property type="protein sequence ID" value="MCP8968081.1"/>
    <property type="molecule type" value="Genomic_DNA"/>
</dbReference>
<gene>
    <name evidence="2" type="ORF">NK662_05945</name>
</gene>
<accession>A0AA42BP63</accession>
<dbReference type="Gene3D" id="3.30.565.60">
    <property type="match status" value="1"/>
</dbReference>
<dbReference type="Proteomes" id="UP001156102">
    <property type="component" value="Unassembled WGS sequence"/>
</dbReference>
<organism evidence="2 3">
    <name type="scientific">Ectobacillus ponti</name>
    <dbReference type="NCBI Taxonomy" id="2961894"/>
    <lineage>
        <taxon>Bacteria</taxon>
        <taxon>Bacillati</taxon>
        <taxon>Bacillota</taxon>
        <taxon>Bacilli</taxon>
        <taxon>Bacillales</taxon>
        <taxon>Bacillaceae</taxon>
        <taxon>Ectobacillus</taxon>
    </lineage>
</organism>
<name>A0AA42BP63_9BACI</name>
<protein>
    <submittedName>
        <fullName evidence="2">Transcriptional regulator</fullName>
    </submittedName>
</protein>
<dbReference type="Pfam" id="PF13749">
    <property type="entry name" value="HATPase_c_4"/>
    <property type="match status" value="1"/>
</dbReference>
<reference evidence="2" key="1">
    <citation type="submission" date="2022-07" db="EMBL/GenBank/DDBJ databases">
        <authorList>
            <person name="Li W.-J."/>
            <person name="Deng Q.-Q."/>
        </authorList>
    </citation>
    <scope>NUCLEOTIDE SEQUENCE</scope>
    <source>
        <strain evidence="2">SYSU M60031</strain>
    </source>
</reference>
<proteinExistence type="predicted"/>
<evidence type="ECO:0000313" key="3">
    <source>
        <dbReference type="Proteomes" id="UP001156102"/>
    </source>
</evidence>
<dbReference type="AlphaFoldDB" id="A0AA42BP63"/>